<dbReference type="InterPro" id="IPR013749">
    <property type="entry name" value="PM/HMP-P_kinase-1"/>
</dbReference>
<dbReference type="GO" id="GO:0008902">
    <property type="term" value="F:hydroxymethylpyrimidine kinase activity"/>
    <property type="evidence" value="ECO:0007669"/>
    <property type="project" value="TreeGrafter"/>
</dbReference>
<dbReference type="GeneID" id="56060878"/>
<evidence type="ECO:0000259" key="1">
    <source>
        <dbReference type="Pfam" id="PF08543"/>
    </source>
</evidence>
<dbReference type="InterPro" id="IPR004399">
    <property type="entry name" value="HMP/HMP-P_kinase_dom"/>
</dbReference>
<dbReference type="Pfam" id="PF08543">
    <property type="entry name" value="Phos_pyr_kin"/>
    <property type="match status" value="1"/>
</dbReference>
<dbReference type="KEGG" id="nox:C5F49_02960"/>
<dbReference type="CDD" id="cd01169">
    <property type="entry name" value="HMPP_kinase"/>
    <property type="match status" value="1"/>
</dbReference>
<feature type="domain" description="Pyridoxamine kinase/Phosphomethylpyrimidine kinase" evidence="1">
    <location>
        <begin position="10"/>
        <end position="249"/>
    </location>
</feature>
<sequence>MNLLSIGGSDPSSGAGIQSDVKSFSELGAYGLTVITAITGQNTSSFGMIEPVSKKILENQLESVLNDFKIDGIKIGMVFNSEIIKTLYQQLKKIKIPIVVDPVIKSTTGGALIQNKAIKDFQKYIIPLATVITPNRFEAEILSKLKINSKNTVEKIAKNIQKMGAKNVIITGIEGKNNQIADFVQERNTKYLISGEKISSTNHGSGCNYSAAIVYAIANKKTIRESVKFAKEFAYNSIKNAKKVGMGIKITDIQNNDKINSELSQSINEFVKIKNIYRNIPECQTNFVYSKSKPKSTKDILGLSGRIVKAGNEVIVAGNLTYGGSKHVATALLTVNKKFSEIHSAINLKYEKSIISKIKKSKLSVSSYDRVKEPNDVKIKGSSIEWGIQNAIKNLKSPPDVIFHKGDFGKEPMIIIFGDNPKSILKKLSKITG</sequence>
<organism evidence="3 4">
    <name type="scientific">Nitrosopumilus oxyclinae</name>
    <dbReference type="NCBI Taxonomy" id="1959104"/>
    <lineage>
        <taxon>Archaea</taxon>
        <taxon>Nitrososphaerota</taxon>
        <taxon>Nitrososphaeria</taxon>
        <taxon>Nitrosopumilales</taxon>
        <taxon>Nitrosopumilaceae</taxon>
        <taxon>Nitrosopumilus</taxon>
    </lineage>
</organism>
<dbReference type="Pfam" id="PF10120">
    <property type="entry name" value="ThiN"/>
    <property type="match status" value="1"/>
</dbReference>
<dbReference type="GO" id="GO:0009228">
    <property type="term" value="P:thiamine biosynthetic process"/>
    <property type="evidence" value="ECO:0007669"/>
    <property type="project" value="InterPro"/>
</dbReference>
<dbReference type="PANTHER" id="PTHR20858:SF17">
    <property type="entry name" value="HYDROXYMETHYLPYRIMIDINE_PHOSPHOMETHYLPYRIMIDINE KINASE THI20-RELATED"/>
    <property type="match status" value="1"/>
</dbReference>
<name>A0A7D5M4L7_9ARCH</name>
<dbReference type="NCBIfam" id="TIGR00097">
    <property type="entry name" value="HMP-P_kinase"/>
    <property type="match status" value="1"/>
</dbReference>
<evidence type="ECO:0000313" key="3">
    <source>
        <dbReference type="EMBL" id="QLH04390.1"/>
    </source>
</evidence>
<dbReference type="InterPro" id="IPR029056">
    <property type="entry name" value="Ribokinase-like"/>
</dbReference>
<dbReference type="AlphaFoldDB" id="A0A7D5M4L7"/>
<evidence type="ECO:0000259" key="2">
    <source>
        <dbReference type="Pfam" id="PF10120"/>
    </source>
</evidence>
<dbReference type="EMBL" id="CP026994">
    <property type="protein sequence ID" value="QLH04390.1"/>
    <property type="molecule type" value="Genomic_DNA"/>
</dbReference>
<dbReference type="Gene3D" id="3.40.1190.20">
    <property type="match status" value="1"/>
</dbReference>
<accession>A0A7D5M4L7</accession>
<gene>
    <name evidence="3" type="primary">thiD</name>
    <name evidence="3" type="ORF">C5F49_02960</name>
</gene>
<keyword evidence="3" id="KW-0808">Transferase</keyword>
<protein>
    <submittedName>
        <fullName evidence="3">Bifunctional hydroxymethylpyrimidine kinase/phosphomethylpyrimidine kinase</fullName>
    </submittedName>
</protein>
<keyword evidence="3" id="KW-0418">Kinase</keyword>
<dbReference type="SUPFAM" id="SSF53639">
    <property type="entry name" value="AraD/HMP-PK domain-like"/>
    <property type="match status" value="1"/>
</dbReference>
<dbReference type="GO" id="GO:0008972">
    <property type="term" value="F:phosphomethylpyrimidine kinase activity"/>
    <property type="evidence" value="ECO:0007669"/>
    <property type="project" value="InterPro"/>
</dbReference>
<evidence type="ECO:0000313" key="4">
    <source>
        <dbReference type="Proteomes" id="UP000509441"/>
    </source>
</evidence>
<dbReference type="Gene3D" id="3.40.225.10">
    <property type="entry name" value="Class II aldolase/adducin N-terminal domain"/>
    <property type="match status" value="1"/>
</dbReference>
<dbReference type="GO" id="GO:0005829">
    <property type="term" value="C:cytosol"/>
    <property type="evidence" value="ECO:0007669"/>
    <property type="project" value="TreeGrafter"/>
</dbReference>
<reference evidence="3 4" key="1">
    <citation type="submission" date="2018-02" db="EMBL/GenBank/DDBJ databases">
        <title>Complete genome of Nitrosopumilus oxyclinae HCE1.</title>
        <authorList>
            <person name="Qin W."/>
            <person name="Zheng Y."/>
            <person name="Stahl D.A."/>
        </authorList>
    </citation>
    <scope>NUCLEOTIDE SEQUENCE [LARGE SCALE GENOMIC DNA]</scope>
    <source>
        <strain evidence="3 4">HCE1</strain>
    </source>
</reference>
<dbReference type="RefSeq" id="WP_179363272.1">
    <property type="nucleotide sequence ID" value="NZ_CP026994.1"/>
</dbReference>
<dbReference type="InterPro" id="IPR019293">
    <property type="entry name" value="ThiN"/>
</dbReference>
<dbReference type="OrthoDB" id="43786at2157"/>
<dbReference type="SUPFAM" id="SSF53613">
    <property type="entry name" value="Ribokinase-like"/>
    <property type="match status" value="1"/>
</dbReference>
<dbReference type="Proteomes" id="UP000509441">
    <property type="component" value="Chromosome"/>
</dbReference>
<dbReference type="PANTHER" id="PTHR20858">
    <property type="entry name" value="PHOSPHOMETHYLPYRIMIDINE KINASE"/>
    <property type="match status" value="1"/>
</dbReference>
<feature type="domain" description="Thiamine-phosphate synthase ThiN" evidence="2">
    <location>
        <begin position="263"/>
        <end position="429"/>
    </location>
</feature>
<proteinExistence type="predicted"/>
<keyword evidence="4" id="KW-1185">Reference proteome</keyword>
<dbReference type="InterPro" id="IPR036409">
    <property type="entry name" value="Aldolase_II/adducin_N_sf"/>
</dbReference>